<name>A0A5P1FP79_ASPOF</name>
<evidence type="ECO:0000256" key="2">
    <source>
        <dbReference type="SAM" id="MobiDB-lite"/>
    </source>
</evidence>
<dbReference type="EMBL" id="CM007381">
    <property type="protein sequence ID" value="ONK79834.1"/>
    <property type="molecule type" value="Genomic_DNA"/>
</dbReference>
<protein>
    <submittedName>
        <fullName evidence="3">Uncharacterized protein</fullName>
    </submittedName>
</protein>
<dbReference type="Gramene" id="ONK79834">
    <property type="protein sequence ID" value="ONK79834"/>
    <property type="gene ID" value="A4U43_C01F10600"/>
</dbReference>
<sequence>MKRTGHVARTEAELLRAKLNEEVILQETLHQEVARVTTEAEQQHNSLHAQVRELETQMGHLESKSVGDCSIEKYHDNYLANYLDVLKTLKVQGGLGIVLEDDEGAEEDGEKEATGKMLVRPR</sequence>
<reference evidence="4" key="1">
    <citation type="journal article" date="2017" name="Nat. Commun.">
        <title>The asparagus genome sheds light on the origin and evolution of a young Y chromosome.</title>
        <authorList>
            <person name="Harkess A."/>
            <person name="Zhou J."/>
            <person name="Xu C."/>
            <person name="Bowers J.E."/>
            <person name="Van der Hulst R."/>
            <person name="Ayyampalayam S."/>
            <person name="Mercati F."/>
            <person name="Riccardi P."/>
            <person name="McKain M.R."/>
            <person name="Kakrana A."/>
            <person name="Tang H."/>
            <person name="Ray J."/>
            <person name="Groenendijk J."/>
            <person name="Arikit S."/>
            <person name="Mathioni S.M."/>
            <person name="Nakano M."/>
            <person name="Shan H."/>
            <person name="Telgmann-Rauber A."/>
            <person name="Kanno A."/>
            <person name="Yue Z."/>
            <person name="Chen H."/>
            <person name="Li W."/>
            <person name="Chen Y."/>
            <person name="Xu X."/>
            <person name="Zhang Y."/>
            <person name="Luo S."/>
            <person name="Chen H."/>
            <person name="Gao J."/>
            <person name="Mao Z."/>
            <person name="Pires J.C."/>
            <person name="Luo M."/>
            <person name="Kudrna D."/>
            <person name="Wing R.A."/>
            <person name="Meyers B.C."/>
            <person name="Yi K."/>
            <person name="Kong H."/>
            <person name="Lavrijsen P."/>
            <person name="Sunseri F."/>
            <person name="Falavigna A."/>
            <person name="Ye Y."/>
            <person name="Leebens-Mack J.H."/>
            <person name="Chen G."/>
        </authorList>
    </citation>
    <scope>NUCLEOTIDE SEQUENCE [LARGE SCALE GENOMIC DNA]</scope>
    <source>
        <strain evidence="4">cv. DH0086</strain>
    </source>
</reference>
<evidence type="ECO:0000256" key="1">
    <source>
        <dbReference type="SAM" id="Coils"/>
    </source>
</evidence>
<accession>A0A5P1FP79</accession>
<gene>
    <name evidence="3" type="ORF">A4U43_C01F10600</name>
</gene>
<dbReference type="AlphaFoldDB" id="A0A5P1FP79"/>
<dbReference type="Proteomes" id="UP000243459">
    <property type="component" value="Chromosome 1"/>
</dbReference>
<keyword evidence="4" id="KW-1185">Reference proteome</keyword>
<keyword evidence="1" id="KW-0175">Coiled coil</keyword>
<feature type="coiled-coil region" evidence="1">
    <location>
        <begin position="37"/>
        <end position="64"/>
    </location>
</feature>
<evidence type="ECO:0000313" key="4">
    <source>
        <dbReference type="Proteomes" id="UP000243459"/>
    </source>
</evidence>
<evidence type="ECO:0000313" key="3">
    <source>
        <dbReference type="EMBL" id="ONK79834.1"/>
    </source>
</evidence>
<feature type="region of interest" description="Disordered" evidence="2">
    <location>
        <begin position="102"/>
        <end position="122"/>
    </location>
</feature>
<organism evidence="3 4">
    <name type="scientific">Asparagus officinalis</name>
    <name type="common">Garden asparagus</name>
    <dbReference type="NCBI Taxonomy" id="4686"/>
    <lineage>
        <taxon>Eukaryota</taxon>
        <taxon>Viridiplantae</taxon>
        <taxon>Streptophyta</taxon>
        <taxon>Embryophyta</taxon>
        <taxon>Tracheophyta</taxon>
        <taxon>Spermatophyta</taxon>
        <taxon>Magnoliopsida</taxon>
        <taxon>Liliopsida</taxon>
        <taxon>Asparagales</taxon>
        <taxon>Asparagaceae</taxon>
        <taxon>Asparagoideae</taxon>
        <taxon>Asparagus</taxon>
    </lineage>
</organism>
<proteinExistence type="predicted"/>